<evidence type="ECO:0008006" key="6">
    <source>
        <dbReference type="Google" id="ProtNLM"/>
    </source>
</evidence>
<dbReference type="Proteomes" id="UP000031512">
    <property type="component" value="Chromosome 3"/>
</dbReference>
<evidence type="ECO:0000256" key="3">
    <source>
        <dbReference type="SAM" id="SignalP"/>
    </source>
</evidence>
<feature type="region of interest" description="Disordered" evidence="2">
    <location>
        <begin position="25"/>
        <end position="45"/>
    </location>
</feature>
<reference evidence="4 5" key="1">
    <citation type="journal article" date="2012" name="BMC Genomics">
        <title>Comparative genomic analysis and phylogenetic position of Theileria equi.</title>
        <authorList>
            <person name="Kappmeyer L.S."/>
            <person name="Thiagarajan M."/>
            <person name="Herndon D.R."/>
            <person name="Ramsay J.D."/>
            <person name="Caler E."/>
            <person name="Djikeng A."/>
            <person name="Gillespie J.J."/>
            <person name="Lau A.O."/>
            <person name="Roalson E.H."/>
            <person name="Silva J.C."/>
            <person name="Silva M.G."/>
            <person name="Suarez C.E."/>
            <person name="Ueti M.W."/>
            <person name="Nene V.M."/>
            <person name="Mealey R.H."/>
            <person name="Knowles D.P."/>
            <person name="Brayton K.A."/>
        </authorList>
    </citation>
    <scope>NUCLEOTIDE SEQUENCE [LARGE SCALE GENOMIC DNA]</scope>
    <source>
        <strain evidence="4 5">WA</strain>
    </source>
</reference>
<name>L0AZL2_THEEQ</name>
<dbReference type="EMBL" id="CP001670">
    <property type="protein sequence ID" value="AFZ80703.1"/>
    <property type="molecule type" value="Genomic_DNA"/>
</dbReference>
<gene>
    <name evidence="4" type="ORF">BEWA_001100</name>
</gene>
<sequence length="393" mass="44558">MNTIILGLTFFTIFSRYTLATRGGQYDPSRDGEYSGYRSTNLSQNSAPKDQFAELQTKLKQNAMDAINAIVKRNKLMKEVITLKNNAYGAEAHLRTSSERGQEQLNTLEGQISRLIKTETSKLTKIYLDSNSMILKINRVLVGEYSDDAILAKVQEAKEMLERNKPALEELEKDYEDKVIKFECIRTVAGRMTQFESYYMDNYRLLGGPTESFVNPQITQSSSKAEIILIADTFGAKLSDIMSQIIKNKEGAQSLIYLANEMVEESSPLISPIPKSEGTQVMHGAYDIMENRKNTMEEVLHSINELTESAQLDAAGSNSGIERCIVALANFKNDKIPSDYVRNICENAFRNVKLALTIIKDKKTLLESDYERMNRYFRDIKFFSNMIDIRIGV</sequence>
<keyword evidence="1" id="KW-0175">Coiled coil</keyword>
<protein>
    <recommendedName>
        <fullName evidence="6">Signal peptide containing protein</fullName>
    </recommendedName>
</protein>
<keyword evidence="3" id="KW-0732">Signal</keyword>
<evidence type="ECO:0000256" key="1">
    <source>
        <dbReference type="SAM" id="Coils"/>
    </source>
</evidence>
<accession>L0AZL2</accession>
<evidence type="ECO:0000256" key="2">
    <source>
        <dbReference type="SAM" id="MobiDB-lite"/>
    </source>
</evidence>
<dbReference type="KEGG" id="beq:BEWA_001100"/>
<dbReference type="AlphaFoldDB" id="L0AZL2"/>
<proteinExistence type="predicted"/>
<feature type="signal peptide" evidence="3">
    <location>
        <begin position="1"/>
        <end position="20"/>
    </location>
</feature>
<dbReference type="GeneID" id="15806296"/>
<evidence type="ECO:0000313" key="4">
    <source>
        <dbReference type="EMBL" id="AFZ80703.1"/>
    </source>
</evidence>
<feature type="chain" id="PRO_5003939396" description="Signal peptide containing protein" evidence="3">
    <location>
        <begin position="21"/>
        <end position="393"/>
    </location>
</feature>
<dbReference type="VEuPathDB" id="PiroplasmaDB:BEWA_001100"/>
<evidence type="ECO:0000313" key="5">
    <source>
        <dbReference type="Proteomes" id="UP000031512"/>
    </source>
</evidence>
<feature type="coiled-coil region" evidence="1">
    <location>
        <begin position="151"/>
        <end position="178"/>
    </location>
</feature>
<keyword evidence="5" id="KW-1185">Reference proteome</keyword>
<organism evidence="4 5">
    <name type="scientific">Theileria equi strain WA</name>
    <dbReference type="NCBI Taxonomy" id="1537102"/>
    <lineage>
        <taxon>Eukaryota</taxon>
        <taxon>Sar</taxon>
        <taxon>Alveolata</taxon>
        <taxon>Apicomplexa</taxon>
        <taxon>Aconoidasida</taxon>
        <taxon>Piroplasmida</taxon>
        <taxon>Theileriidae</taxon>
        <taxon>Theileria</taxon>
    </lineage>
</organism>
<dbReference type="RefSeq" id="XP_004830369.1">
    <property type="nucleotide sequence ID" value="XM_004830312.1"/>
</dbReference>